<reference evidence="3" key="1">
    <citation type="submission" date="2025-08" db="UniProtKB">
        <authorList>
            <consortium name="RefSeq"/>
        </authorList>
    </citation>
    <scope>IDENTIFICATION</scope>
</reference>
<evidence type="ECO:0000313" key="3">
    <source>
        <dbReference type="RefSeq" id="XP_048261512.1"/>
    </source>
</evidence>
<evidence type="ECO:0000256" key="1">
    <source>
        <dbReference type="SAM" id="Coils"/>
    </source>
</evidence>
<keyword evidence="2" id="KW-1185">Reference proteome</keyword>
<evidence type="ECO:0000313" key="2">
    <source>
        <dbReference type="Proteomes" id="UP000835206"/>
    </source>
</evidence>
<dbReference type="RefSeq" id="XP_048261512.1">
    <property type="nucleotide sequence ID" value="XM_048405555.1"/>
</dbReference>
<dbReference type="AlphaFoldDB" id="A0A9C6W4M7"/>
<dbReference type="GeneID" id="100646760"/>
<dbReference type="Proteomes" id="UP000835206">
    <property type="component" value="Chromosome 4"/>
</dbReference>
<accession>A0A9C6W4M7</accession>
<protein>
    <submittedName>
        <fullName evidence="3">Uncharacterized protein LOC100646760 isoform X3</fullName>
    </submittedName>
</protein>
<name>A0A9C6W4M7_BOMTE</name>
<gene>
    <name evidence="3" type="primary">LOC100646760</name>
</gene>
<organism evidence="2 3">
    <name type="scientific">Bombus terrestris</name>
    <name type="common">Buff-tailed bumblebee</name>
    <name type="synonym">Apis terrestris</name>
    <dbReference type="NCBI Taxonomy" id="30195"/>
    <lineage>
        <taxon>Eukaryota</taxon>
        <taxon>Metazoa</taxon>
        <taxon>Ecdysozoa</taxon>
        <taxon>Arthropoda</taxon>
        <taxon>Hexapoda</taxon>
        <taxon>Insecta</taxon>
        <taxon>Pterygota</taxon>
        <taxon>Neoptera</taxon>
        <taxon>Endopterygota</taxon>
        <taxon>Hymenoptera</taxon>
        <taxon>Apocrita</taxon>
        <taxon>Aculeata</taxon>
        <taxon>Apoidea</taxon>
        <taxon>Anthophila</taxon>
        <taxon>Apidae</taxon>
        <taxon>Bombus</taxon>
        <taxon>Bombus</taxon>
    </lineage>
</organism>
<feature type="coiled-coil region" evidence="1">
    <location>
        <begin position="356"/>
        <end position="383"/>
    </location>
</feature>
<keyword evidence="1" id="KW-0175">Coiled coil</keyword>
<feature type="coiled-coil region" evidence="1">
    <location>
        <begin position="286"/>
        <end position="327"/>
    </location>
</feature>
<proteinExistence type="predicted"/>
<sequence length="416" mass="47470">MPEIAITPKSLSSLSASTSSREESNQFFTKKRLTRCMQHKFLTYSQLPVRCQRPSRYYRPPRTFFRLASFATINRTTAINTTKSCPDNSTCSIFHAVDTSRCKKSLSMIDFSSLIMEAENSDLRSDSRSDSSFIEKLEENDKIKDTISNEMGISVGIRKWMDGFATSESEEACCQFFQNPKKAANLVCHVLMLNAWRRRRSEVQYLHGTIDDLSQQIEHLHLQIVVLRRLLDTENIRVSKLTSDVHRAKIQFDEASKEKNTLKLVTASETLATERGMRADKAESCMEDLQLKLATQIALVESSQEQIERYSKELKVKEDEKIKLLERLKSSEDMVRNLSLRTISLEAQLVDGGVALEHMQEAYNSQLTELRELKERLMRQSQEGGWSSRMLQIAGSVVRAPRVILRTLLSGPVLAS</sequence>